<dbReference type="SUPFAM" id="SSF48317">
    <property type="entry name" value="Acid phosphatase/Vanadium-dependent haloperoxidase"/>
    <property type="match status" value="1"/>
</dbReference>
<dbReference type="Gene3D" id="1.10.606.20">
    <property type="match status" value="1"/>
</dbReference>
<dbReference type="eggNOG" id="COG0671">
    <property type="taxonomic scope" value="Bacteria"/>
</dbReference>
<dbReference type="Pfam" id="PF01569">
    <property type="entry name" value="PAP2"/>
    <property type="match status" value="1"/>
</dbReference>
<feature type="domain" description="Phosphatidic acid phosphatase type 2/haloperoxidase" evidence="1">
    <location>
        <begin position="307"/>
        <end position="437"/>
    </location>
</feature>
<comment type="caution">
    <text evidence="2">The sequence shown here is derived from an EMBL/GenBank/DDBJ whole genome shotgun (WGS) entry which is preliminary data.</text>
</comment>
<protein>
    <recommendedName>
        <fullName evidence="1">Phosphatidic acid phosphatase type 2/haloperoxidase domain-containing protein</fullName>
    </recommendedName>
</protein>
<dbReference type="STRING" id="1237149.C900_02560"/>
<gene>
    <name evidence="2" type="ORF">C900_02560</name>
</gene>
<keyword evidence="3" id="KW-1185">Reference proteome</keyword>
<dbReference type="InterPro" id="IPR052559">
    <property type="entry name" value="V-haloperoxidase"/>
</dbReference>
<evidence type="ECO:0000313" key="2">
    <source>
        <dbReference type="EMBL" id="ELR71497.1"/>
    </source>
</evidence>
<evidence type="ECO:0000313" key="3">
    <source>
        <dbReference type="Proteomes" id="UP000011135"/>
    </source>
</evidence>
<dbReference type="PANTHER" id="PTHR34599">
    <property type="entry name" value="PEROXIDASE-RELATED"/>
    <property type="match status" value="1"/>
</dbReference>
<dbReference type="PATRIC" id="fig|1237149.3.peg.2427"/>
<sequence length="460" mass="51641">MENTGKMKGIFKKALLIVLASGTIACESSKQDVDIEADRLHASMQKITDIIVHDIFSPPVASRIYAYSSITAYEILAKNDSSYRSLAGQLTGLEPIPDPTAPIDYDVAAIDAAILMGKKLIFSEEKMEEYRQEWHKELTNKGLDEEIFNNSLAYAQQVVDHITAWSGKDNYKETRTFQKYTITDQQATWQPTPPAYMEAIEPHWSKIRPFAIDSCNQFTPERPTKFDMTEGSDFYKEVYEVYETGKNLDPEKREIASFWDCNPYVMNVHGHVMFATKKVTPGGHWMGIAKIACQKEDASLMKSAQAYALTSIALADGFISCWDEKYRSNLIRPETVINKFLDENWAPLLQTPPFPEYTSGHSVISSAAGVALTSIFGEPFHFVDSTEVRYGLTAREFNSFSEASDEAAISRLYGGIHYMPAIENGVVQGKALGQYIISKIQMTHDDKPMIDSTQTVATKE</sequence>
<dbReference type="EMBL" id="AMZN01000039">
    <property type="protein sequence ID" value="ELR71497.1"/>
    <property type="molecule type" value="Genomic_DNA"/>
</dbReference>
<dbReference type="InterPro" id="IPR000326">
    <property type="entry name" value="PAP2/HPO"/>
</dbReference>
<accession>L8JW92</accession>
<dbReference type="PANTHER" id="PTHR34599:SF1">
    <property type="entry name" value="PHOSPHATIDIC ACID PHOSPHATASE TYPE 2_HALOPEROXIDASE DOMAIN-CONTAINING PROTEIN"/>
    <property type="match status" value="1"/>
</dbReference>
<dbReference type="PROSITE" id="PS51257">
    <property type="entry name" value="PROKAR_LIPOPROTEIN"/>
    <property type="match status" value="1"/>
</dbReference>
<dbReference type="CDD" id="cd03398">
    <property type="entry name" value="PAP2_haloperoxidase"/>
    <property type="match status" value="1"/>
</dbReference>
<dbReference type="Proteomes" id="UP000011135">
    <property type="component" value="Unassembled WGS sequence"/>
</dbReference>
<reference evidence="2 3" key="1">
    <citation type="submission" date="2012-12" db="EMBL/GenBank/DDBJ databases">
        <title>Genome assembly of Fulvivirga imtechensis AK7.</title>
        <authorList>
            <person name="Nupur N."/>
            <person name="Khatri I."/>
            <person name="Kumar R."/>
            <person name="Subramanian S."/>
            <person name="Pinnaka A."/>
        </authorList>
    </citation>
    <scope>NUCLEOTIDE SEQUENCE [LARGE SCALE GENOMIC DNA]</scope>
    <source>
        <strain evidence="2 3">AK7</strain>
    </source>
</reference>
<evidence type="ECO:0000259" key="1">
    <source>
        <dbReference type="Pfam" id="PF01569"/>
    </source>
</evidence>
<dbReference type="AlphaFoldDB" id="L8JW92"/>
<proteinExistence type="predicted"/>
<dbReference type="InterPro" id="IPR036938">
    <property type="entry name" value="PAP2/HPO_sf"/>
</dbReference>
<organism evidence="2 3">
    <name type="scientific">Fulvivirga imtechensis AK7</name>
    <dbReference type="NCBI Taxonomy" id="1237149"/>
    <lineage>
        <taxon>Bacteria</taxon>
        <taxon>Pseudomonadati</taxon>
        <taxon>Bacteroidota</taxon>
        <taxon>Cytophagia</taxon>
        <taxon>Cytophagales</taxon>
        <taxon>Fulvivirgaceae</taxon>
        <taxon>Fulvivirga</taxon>
    </lineage>
</organism>
<name>L8JW92_9BACT</name>